<dbReference type="InterPro" id="IPR035897">
    <property type="entry name" value="Toll_tir_struct_dom_sf"/>
</dbReference>
<dbReference type="InterPro" id="IPR053137">
    <property type="entry name" value="NLR-like"/>
</dbReference>
<dbReference type="RefSeq" id="WP_101831860.1">
    <property type="nucleotide sequence ID" value="NZ_FZMO01000137.1"/>
</dbReference>
<gene>
    <name evidence="3" type="ORF">FRACA_2210003</name>
</gene>
<dbReference type="PANTHER" id="PTHR46082:SF6">
    <property type="entry name" value="AAA+ ATPASE DOMAIN-CONTAINING PROTEIN-RELATED"/>
    <property type="match status" value="1"/>
</dbReference>
<dbReference type="InterPro" id="IPR011990">
    <property type="entry name" value="TPR-like_helical_dom_sf"/>
</dbReference>
<dbReference type="GO" id="GO:0007165">
    <property type="term" value="P:signal transduction"/>
    <property type="evidence" value="ECO:0007669"/>
    <property type="project" value="InterPro"/>
</dbReference>
<feature type="domain" description="TIR" evidence="2">
    <location>
        <begin position="12"/>
        <end position="123"/>
    </location>
</feature>
<evidence type="ECO:0000256" key="1">
    <source>
        <dbReference type="SAM" id="MobiDB-lite"/>
    </source>
</evidence>
<dbReference type="Gene3D" id="3.40.50.10140">
    <property type="entry name" value="Toll/interleukin-1 receptor homology (TIR) domain"/>
    <property type="match status" value="1"/>
</dbReference>
<evidence type="ECO:0000313" key="3">
    <source>
        <dbReference type="EMBL" id="SNQ48130.1"/>
    </source>
</evidence>
<dbReference type="Gene3D" id="3.40.50.300">
    <property type="entry name" value="P-loop containing nucleotide triphosphate hydrolases"/>
    <property type="match status" value="1"/>
</dbReference>
<dbReference type="Gene3D" id="1.25.40.10">
    <property type="entry name" value="Tetratricopeptide repeat domain"/>
    <property type="match status" value="3"/>
</dbReference>
<dbReference type="Pfam" id="PF13676">
    <property type="entry name" value="TIR_2"/>
    <property type="match status" value="1"/>
</dbReference>
<dbReference type="Proteomes" id="UP000234331">
    <property type="component" value="Unassembled WGS sequence"/>
</dbReference>
<dbReference type="Pfam" id="PF13374">
    <property type="entry name" value="TPR_10"/>
    <property type="match status" value="2"/>
</dbReference>
<evidence type="ECO:0000313" key="4">
    <source>
        <dbReference type="Proteomes" id="UP000234331"/>
    </source>
</evidence>
<protein>
    <recommendedName>
        <fullName evidence="2">TIR domain-containing protein</fullName>
    </recommendedName>
</protein>
<dbReference type="SUPFAM" id="SSF52200">
    <property type="entry name" value="Toll/Interleukin receptor TIR domain"/>
    <property type="match status" value="1"/>
</dbReference>
<dbReference type="InterPro" id="IPR000157">
    <property type="entry name" value="TIR_dom"/>
</dbReference>
<accession>A0A2I2KR55</accession>
<evidence type="ECO:0000259" key="2">
    <source>
        <dbReference type="Pfam" id="PF13676"/>
    </source>
</evidence>
<proteinExistence type="predicted"/>
<dbReference type="OrthoDB" id="3885120at2"/>
<sequence length="1063" mass="113707">MTGGGGGRAVDVFVSCAEDGRGWAKWITATLEEAGYLVRLDAWDVVPGTHLPSWLNEVTQQARRTIAVVSDGYLDSATAPAEWGAAWSPRIADGERRLLVARVADRPIPGLLGQLVPIDLVGRSPLAAQTMLLAAVRSETETPAAGDDGSAGPREGWSVPDRGRGSSTDALFPGELPAVWNVPRPASRFVGRTAALGHLDEAMSASAGRLVAVTGLAGIGKTSLAVEYVRQQRMGFDAVWWVPAGRPELVGERVRALAPALGLPAHAEPAAVLARLDAADGRWLLVLDGAASLDELPGWLTPSTGEGRILVTSRADDWATAGAVVVPVGPMPRPESVALLAERLPTVDPQVASRIADQLGDHPLALDQAAHRIGQARVPAETYLAALIDRPTVLLGQGEVPGRPGVTAATLWDEPIHRLDADAPAAAELLRLAAHGDATPLPLRILTADPAAIRGVELRAAAGDPLELADTVAALERSGLAHRDGAALAMHPLVRNAVRADTNPEHAEQLVDSLGRMLHCSLPEQVTANPDAWPAWRTLLPHALATLEATDPAADTPHTAWLAEHTAAYLTEQGRPDQAEPLAARAVTARERLDGPDHPDTLTARETHIRAALNADHLAVAGPLAERNATDRARLLGPDHPDTLTSRETLARAYQRAGHLDHATQVFQQNLTDRTRILGPDHPATLESRHRLGAALDDSGRGDEATRILRPTLIARDRVLGADHPETLNTHHQLAATYQRMGATGDALAHAEPTLTARERVLGPHHPATLDSRHQLGVMYRHVGRLSEATHELDQALAGREHVLGPDHRSTLDSAHALASAHRSAGRPEVAVPLFERALTSRENTLGPDHEKTTLSREQLAVAYIACGRPGDATPHLERLLDRHERVLGGTHPRAMEVRDTLAAHYRDTQQPESARHHLERQIDAGIQTGGADARTLRSATSLIEVYRQTGRTTQAVELSEHVHAIRSHTLGPDHPETRASRATLADSYSQAGRYTDAAPLYRAALTDAMREHGPYHPDTLGARRALAHATSAADSNGPLHSERPNLTDSPPHPETSRPRFGA</sequence>
<reference evidence="3 4" key="1">
    <citation type="submission" date="2017-06" db="EMBL/GenBank/DDBJ databases">
        <authorList>
            <person name="Kim H.J."/>
            <person name="Triplett B.A."/>
        </authorList>
    </citation>
    <scope>NUCLEOTIDE SEQUENCE [LARGE SCALE GENOMIC DNA]</scope>
    <source>
        <strain evidence="3">FRACA_ARgP5</strain>
    </source>
</reference>
<dbReference type="SUPFAM" id="SSF52540">
    <property type="entry name" value="P-loop containing nucleoside triphosphate hydrolases"/>
    <property type="match status" value="1"/>
</dbReference>
<dbReference type="EMBL" id="FZMO01000137">
    <property type="protein sequence ID" value="SNQ48130.1"/>
    <property type="molecule type" value="Genomic_DNA"/>
</dbReference>
<organism evidence="3 4">
    <name type="scientific">Frankia canadensis</name>
    <dbReference type="NCBI Taxonomy" id="1836972"/>
    <lineage>
        <taxon>Bacteria</taxon>
        <taxon>Bacillati</taxon>
        <taxon>Actinomycetota</taxon>
        <taxon>Actinomycetes</taxon>
        <taxon>Frankiales</taxon>
        <taxon>Frankiaceae</taxon>
        <taxon>Frankia</taxon>
    </lineage>
</organism>
<dbReference type="InterPro" id="IPR027417">
    <property type="entry name" value="P-loop_NTPase"/>
</dbReference>
<name>A0A2I2KR55_9ACTN</name>
<feature type="region of interest" description="Disordered" evidence="1">
    <location>
        <begin position="1029"/>
        <end position="1063"/>
    </location>
</feature>
<dbReference type="SUPFAM" id="SSF48452">
    <property type="entry name" value="TPR-like"/>
    <property type="match status" value="4"/>
</dbReference>
<keyword evidence="4" id="KW-1185">Reference proteome</keyword>
<dbReference type="PANTHER" id="PTHR46082">
    <property type="entry name" value="ATP/GTP-BINDING PROTEIN-RELATED"/>
    <property type="match status" value="1"/>
</dbReference>
<dbReference type="Pfam" id="PF13424">
    <property type="entry name" value="TPR_12"/>
    <property type="match status" value="4"/>
</dbReference>
<feature type="region of interest" description="Disordered" evidence="1">
    <location>
        <begin position="139"/>
        <end position="170"/>
    </location>
</feature>
<dbReference type="AlphaFoldDB" id="A0A2I2KR55"/>